<dbReference type="GO" id="GO:0009103">
    <property type="term" value="P:lipopolysaccharide biosynthetic process"/>
    <property type="evidence" value="ECO:0007669"/>
    <property type="project" value="TreeGrafter"/>
</dbReference>
<dbReference type="Proteomes" id="UP000516438">
    <property type="component" value="Chromosome"/>
</dbReference>
<dbReference type="PANTHER" id="PTHR46401">
    <property type="entry name" value="GLYCOSYLTRANSFERASE WBBK-RELATED"/>
    <property type="match status" value="1"/>
</dbReference>
<gene>
    <name evidence="3" type="ORF">H0S70_09630</name>
</gene>
<dbReference type="EMBL" id="CP060203">
    <property type="protein sequence ID" value="QNS40623.1"/>
    <property type="molecule type" value="Genomic_DNA"/>
</dbReference>
<dbReference type="AlphaFoldDB" id="A0A7H1DUG5"/>
<dbReference type="SUPFAM" id="SSF53756">
    <property type="entry name" value="UDP-Glycosyltransferase/glycogen phosphorylase"/>
    <property type="match status" value="1"/>
</dbReference>
<dbReference type="PANTHER" id="PTHR46401:SF2">
    <property type="entry name" value="GLYCOSYLTRANSFERASE WBBK-RELATED"/>
    <property type="match status" value="1"/>
</dbReference>
<dbReference type="Gene3D" id="3.40.50.2000">
    <property type="entry name" value="Glycogen Phosphorylase B"/>
    <property type="match status" value="2"/>
</dbReference>
<dbReference type="RefSeq" id="WP_188320634.1">
    <property type="nucleotide sequence ID" value="NZ_CP060203.1"/>
</dbReference>
<reference evidence="3 4" key="1">
    <citation type="submission" date="2020-07" db="EMBL/GenBank/DDBJ databases">
        <title>Complete genome and description of Chryseobacterium manosquense strain Marseille-Q2069 sp. nov.</title>
        <authorList>
            <person name="Boxberger M."/>
        </authorList>
    </citation>
    <scope>NUCLEOTIDE SEQUENCE [LARGE SCALE GENOMIC DNA]</scope>
    <source>
        <strain evidence="3 4">Marseille-Q2069</strain>
    </source>
</reference>
<dbReference type="InterPro" id="IPR001296">
    <property type="entry name" value="Glyco_trans_1"/>
</dbReference>
<dbReference type="KEGG" id="cmaq:H0S70_09630"/>
<evidence type="ECO:0000313" key="3">
    <source>
        <dbReference type="EMBL" id="QNS40623.1"/>
    </source>
</evidence>
<sequence length="375" mass="43061">MKKKKIAFLSDGSPLDKALWSGTMYKMYESLLLKGYEVEHIPAIQFTEKEKQIFETIAKTHEKVLNRTFNRHQFYLKARVASKKLQKTLKNKDFDVLFSACQINEIAFLNIKQPIIFVNDILLDQHIGYYPYYMGLGWYSKKIMTYIEQRALQNCAAVILPSEWSVERAMERYQLNPEKVHLLRFGPNIEVPENIFQKEYSGSLTMLFLGVDWQRKGGEIALKTTEILRKKGFPVKLLVVGCVPPVQSEAMEVIPFLNKNRTEDYDRLKKLLLESHLLFLPTRAECYGIVYCEASAYGLPSIATATGGVTSIVKDGINGFALPESAGAEEYAGKIAEILSPEQLSVLSESSRKRYDEHLTWEKWGKEMYEILKKI</sequence>
<proteinExistence type="predicted"/>
<keyword evidence="1 3" id="KW-0808">Transferase</keyword>
<protein>
    <submittedName>
        <fullName evidence="3">Glycosyltransferase family 4 protein</fullName>
    </submittedName>
</protein>
<evidence type="ECO:0000256" key="1">
    <source>
        <dbReference type="ARBA" id="ARBA00022679"/>
    </source>
</evidence>
<dbReference type="CDD" id="cd03801">
    <property type="entry name" value="GT4_PimA-like"/>
    <property type="match status" value="1"/>
</dbReference>
<dbReference type="Pfam" id="PF00534">
    <property type="entry name" value="Glycos_transf_1"/>
    <property type="match status" value="1"/>
</dbReference>
<evidence type="ECO:0000259" key="2">
    <source>
        <dbReference type="Pfam" id="PF00534"/>
    </source>
</evidence>
<keyword evidence="4" id="KW-1185">Reference proteome</keyword>
<feature type="domain" description="Glycosyl transferase family 1" evidence="2">
    <location>
        <begin position="199"/>
        <end position="344"/>
    </location>
</feature>
<accession>A0A7H1DUG5</accession>
<organism evidence="3 4">
    <name type="scientific">Chryseobacterium manosquense</name>
    <dbReference type="NCBI Taxonomy" id="2754694"/>
    <lineage>
        <taxon>Bacteria</taxon>
        <taxon>Pseudomonadati</taxon>
        <taxon>Bacteroidota</taxon>
        <taxon>Flavobacteriia</taxon>
        <taxon>Flavobacteriales</taxon>
        <taxon>Weeksellaceae</taxon>
        <taxon>Chryseobacterium group</taxon>
        <taxon>Chryseobacterium</taxon>
    </lineage>
</organism>
<dbReference type="GO" id="GO:0016757">
    <property type="term" value="F:glycosyltransferase activity"/>
    <property type="evidence" value="ECO:0007669"/>
    <property type="project" value="InterPro"/>
</dbReference>
<name>A0A7H1DUG5_9FLAO</name>
<evidence type="ECO:0000313" key="4">
    <source>
        <dbReference type="Proteomes" id="UP000516438"/>
    </source>
</evidence>